<reference evidence="6" key="2">
    <citation type="submission" date="2025-08" db="UniProtKB">
        <authorList>
            <consortium name="Ensembl"/>
        </authorList>
    </citation>
    <scope>IDENTIFICATION</scope>
    <source>
        <strain evidence="6">Thorbecke</strain>
    </source>
</reference>
<keyword evidence="7" id="KW-1185">Reference proteome</keyword>
<organism evidence="6 7">
    <name type="scientific">Oryctolagus cuniculus</name>
    <name type="common">Rabbit</name>
    <dbReference type="NCBI Taxonomy" id="9986"/>
    <lineage>
        <taxon>Eukaryota</taxon>
        <taxon>Metazoa</taxon>
        <taxon>Chordata</taxon>
        <taxon>Craniata</taxon>
        <taxon>Vertebrata</taxon>
        <taxon>Euteleostomi</taxon>
        <taxon>Mammalia</taxon>
        <taxon>Eutheria</taxon>
        <taxon>Euarchontoglires</taxon>
        <taxon>Glires</taxon>
        <taxon>Lagomorpha</taxon>
        <taxon>Leporidae</taxon>
        <taxon>Oryctolagus</taxon>
    </lineage>
</organism>
<dbReference type="Proteomes" id="UP000001811">
    <property type="component" value="Unplaced"/>
</dbReference>
<dbReference type="GO" id="GO:0005737">
    <property type="term" value="C:cytoplasm"/>
    <property type="evidence" value="ECO:0007669"/>
    <property type="project" value="TreeGrafter"/>
</dbReference>
<feature type="domain" description="LRAT" evidence="5">
    <location>
        <begin position="138"/>
        <end position="256"/>
    </location>
</feature>
<keyword evidence="2" id="KW-0808">Transferase</keyword>
<evidence type="ECO:0000259" key="5">
    <source>
        <dbReference type="PROSITE" id="PS51934"/>
    </source>
</evidence>
<reference evidence="6" key="3">
    <citation type="submission" date="2025-09" db="UniProtKB">
        <authorList>
            <consortium name="Ensembl"/>
        </authorList>
    </citation>
    <scope>IDENTIFICATION</scope>
    <source>
        <strain evidence="6">Thorbecke</strain>
    </source>
</reference>
<protein>
    <recommendedName>
        <fullName evidence="5">LRAT domain-containing protein</fullName>
    </recommendedName>
</protein>
<dbReference type="PANTHER" id="PTHR13943">
    <property type="entry name" value="HRAS-LIKE SUPPRESSOR - RELATED"/>
    <property type="match status" value="1"/>
</dbReference>
<dbReference type="InterPro" id="IPR007053">
    <property type="entry name" value="LRAT_dom"/>
</dbReference>
<dbReference type="PANTHER" id="PTHR13943:SF31">
    <property type="entry name" value="PHOSPHOLIPASE A AND ACYLTRANSFERASE 3"/>
    <property type="match status" value="1"/>
</dbReference>
<keyword evidence="3" id="KW-0378">Hydrolase</keyword>
<dbReference type="AlphaFoldDB" id="A0A5F9C5D2"/>
<feature type="domain" description="LRAT" evidence="5">
    <location>
        <begin position="13"/>
        <end position="128"/>
    </location>
</feature>
<dbReference type="Bgee" id="ENSOCUG00000036699">
    <property type="expression patterns" value="Expressed in liver and 15 other cell types or tissues"/>
</dbReference>
<dbReference type="InterPro" id="IPR051496">
    <property type="entry name" value="H-rev107_PLA/AT"/>
</dbReference>
<dbReference type="GeneTree" id="ENSGT00940000162660"/>
<dbReference type="GO" id="GO:0016410">
    <property type="term" value="F:N-acyltransferase activity"/>
    <property type="evidence" value="ECO:0007669"/>
    <property type="project" value="TreeGrafter"/>
</dbReference>
<reference evidence="6 7" key="1">
    <citation type="journal article" date="2011" name="Nature">
        <title>A high-resolution map of human evolutionary constraint using 29 mammals.</title>
        <authorList>
            <person name="Lindblad-Toh K."/>
            <person name="Garber M."/>
            <person name="Zuk O."/>
            <person name="Lin M.F."/>
            <person name="Parker B.J."/>
            <person name="Washietl S."/>
            <person name="Kheradpour P."/>
            <person name="Ernst J."/>
            <person name="Jordan G."/>
            <person name="Mauceli E."/>
            <person name="Ward L.D."/>
            <person name="Lowe C.B."/>
            <person name="Holloway A.K."/>
            <person name="Clamp M."/>
            <person name="Gnerre S."/>
            <person name="Alfoldi J."/>
            <person name="Beal K."/>
            <person name="Chang J."/>
            <person name="Clawson H."/>
            <person name="Cuff J."/>
            <person name="Di Palma F."/>
            <person name="Fitzgerald S."/>
            <person name="Flicek P."/>
            <person name="Guttman M."/>
            <person name="Hubisz M.J."/>
            <person name="Jaffe D.B."/>
            <person name="Jungreis I."/>
            <person name="Kent W.J."/>
            <person name="Kostka D."/>
            <person name="Lara M."/>
            <person name="Martins A.L."/>
            <person name="Massingham T."/>
            <person name="Moltke I."/>
            <person name="Raney B.J."/>
            <person name="Rasmussen M.D."/>
            <person name="Robinson J."/>
            <person name="Stark A."/>
            <person name="Vilella A.J."/>
            <person name="Wen J."/>
            <person name="Xie X."/>
            <person name="Zody M.C."/>
            <person name="Baldwin J."/>
            <person name="Bloom T."/>
            <person name="Chin C.W."/>
            <person name="Heiman D."/>
            <person name="Nicol R."/>
            <person name="Nusbaum C."/>
            <person name="Young S."/>
            <person name="Wilkinson J."/>
            <person name="Worley K.C."/>
            <person name="Kovar C.L."/>
            <person name="Muzny D.M."/>
            <person name="Gibbs R.A."/>
            <person name="Cree A."/>
            <person name="Dihn H.H."/>
            <person name="Fowler G."/>
            <person name="Jhangiani S."/>
            <person name="Joshi V."/>
            <person name="Lee S."/>
            <person name="Lewis L.R."/>
            <person name="Nazareth L.V."/>
            <person name="Okwuonu G."/>
            <person name="Santibanez J."/>
            <person name="Warren W.C."/>
            <person name="Mardis E.R."/>
            <person name="Weinstock G.M."/>
            <person name="Wilson R.K."/>
            <person name="Delehaunty K."/>
            <person name="Dooling D."/>
            <person name="Fronik C."/>
            <person name="Fulton L."/>
            <person name="Fulton B."/>
            <person name="Graves T."/>
            <person name="Minx P."/>
            <person name="Sodergren E."/>
            <person name="Birney E."/>
            <person name="Margulies E.H."/>
            <person name="Herrero J."/>
            <person name="Green E.D."/>
            <person name="Haussler D."/>
            <person name="Siepel A."/>
            <person name="Goldman N."/>
            <person name="Pollard K.S."/>
            <person name="Pedersen J.S."/>
            <person name="Lander E.S."/>
            <person name="Kellis M."/>
        </authorList>
    </citation>
    <scope>NUCLEOTIDE SEQUENCE [LARGE SCALE GENOMIC DNA]</scope>
    <source>
        <strain evidence="7">Thorbecke</strain>
    </source>
</reference>
<keyword evidence="4" id="KW-0443">Lipid metabolism</keyword>
<dbReference type="InterPro" id="IPR038765">
    <property type="entry name" value="Papain-like_cys_pep_sf"/>
</dbReference>
<evidence type="ECO:0000256" key="2">
    <source>
        <dbReference type="ARBA" id="ARBA00022679"/>
    </source>
</evidence>
<evidence type="ECO:0000313" key="7">
    <source>
        <dbReference type="Proteomes" id="UP000001811"/>
    </source>
</evidence>
<dbReference type="InParanoid" id="A0A5F9C5D2"/>
<proteinExistence type="inferred from homology"/>
<evidence type="ECO:0000256" key="1">
    <source>
        <dbReference type="ARBA" id="ARBA00007824"/>
    </source>
</evidence>
<dbReference type="GO" id="GO:0004623">
    <property type="term" value="F:phospholipase A2 activity"/>
    <property type="evidence" value="ECO:0007669"/>
    <property type="project" value="TreeGrafter"/>
</dbReference>
<dbReference type="Gene3D" id="3.90.1720.10">
    <property type="entry name" value="endopeptidase domain like (from Nostoc punctiforme)"/>
    <property type="match status" value="2"/>
</dbReference>
<dbReference type="Pfam" id="PF04970">
    <property type="entry name" value="LRAT"/>
    <property type="match status" value="2"/>
</dbReference>
<dbReference type="PROSITE" id="PS51934">
    <property type="entry name" value="LRAT"/>
    <property type="match status" value="2"/>
</dbReference>
<sequence length="284" mass="32071">MNQSSEKPQRGDIIVILHLRYMDWAVYVGGGNVVHLTSGKSSTIGLSNFFTYLWGDTEATKEPLKDAALGRVRWVCNHLDHKYRPRPVDEIIAAAEKMACNRKKYGAPIQNSERFVNALRYGQIPRKWSNEDPQPGDLIEISRSVFAHWAVYVGDGYVVHLLGSDLPLLGSCSSSPCSSPCEDRNGEVKRERLRDVVGGDTYRVNNYLDYKFPPRPVQAIIQLAEERVGPCYYNVLWANCEHFATDLRYGKRYSKQVRPQGGEHLGVCFQKGGATVGKYEGDRR</sequence>
<name>A0A5F9C5D2_RABIT</name>
<dbReference type="STRING" id="9986.ENSOCUP00000028976"/>
<gene>
    <name evidence="6" type="primary">LOC100358731</name>
</gene>
<dbReference type="Ensembl" id="ENSOCUT00000040842.1">
    <property type="protein sequence ID" value="ENSOCUP00000028976.1"/>
    <property type="gene ID" value="ENSOCUG00000036699.1"/>
</dbReference>
<comment type="similarity">
    <text evidence="1">Belongs to the H-rev107 family.</text>
</comment>
<evidence type="ECO:0000256" key="3">
    <source>
        <dbReference type="ARBA" id="ARBA00022801"/>
    </source>
</evidence>
<evidence type="ECO:0000313" key="6">
    <source>
        <dbReference type="Ensembl" id="ENSOCUP00000028976.1"/>
    </source>
</evidence>
<evidence type="ECO:0000256" key="4">
    <source>
        <dbReference type="ARBA" id="ARBA00023098"/>
    </source>
</evidence>
<dbReference type="GO" id="GO:0070292">
    <property type="term" value="P:N-acylphosphatidylethanolamine metabolic process"/>
    <property type="evidence" value="ECO:0007669"/>
    <property type="project" value="TreeGrafter"/>
</dbReference>
<accession>A0A5F9C5D2</accession>
<dbReference type="SMR" id="A0A5F9C5D2"/>
<dbReference type="GO" id="GO:0008970">
    <property type="term" value="F:phospholipase A1 activity"/>
    <property type="evidence" value="ECO:0007669"/>
    <property type="project" value="TreeGrafter"/>
</dbReference>
<dbReference type="SUPFAM" id="SSF54001">
    <property type="entry name" value="Cysteine proteinases"/>
    <property type="match status" value="1"/>
</dbReference>